<dbReference type="Pfam" id="PF09351">
    <property type="entry name" value="DUF1993"/>
    <property type="match status" value="1"/>
</dbReference>
<name>A0A545SXD4_9GAMM</name>
<dbReference type="SUPFAM" id="SSF109854">
    <property type="entry name" value="DinB/YfiT-like putative metalloenzymes"/>
    <property type="match status" value="1"/>
</dbReference>
<evidence type="ECO:0000313" key="2">
    <source>
        <dbReference type="Proteomes" id="UP000319732"/>
    </source>
</evidence>
<evidence type="ECO:0000313" key="1">
    <source>
        <dbReference type="EMBL" id="TQV69609.1"/>
    </source>
</evidence>
<gene>
    <name evidence="1" type="ORF">FKG94_22710</name>
</gene>
<dbReference type="OrthoDB" id="338237at2"/>
<comment type="caution">
    <text evidence="1">The sequence shown here is derived from an EMBL/GenBank/DDBJ whole genome shotgun (WGS) entry which is preliminary data.</text>
</comment>
<dbReference type="EMBL" id="VHSG01000027">
    <property type="protein sequence ID" value="TQV69609.1"/>
    <property type="molecule type" value="Genomic_DNA"/>
</dbReference>
<dbReference type="RefSeq" id="WP_142929247.1">
    <property type="nucleotide sequence ID" value="NZ_ML660105.1"/>
</dbReference>
<dbReference type="InterPro" id="IPR018531">
    <property type="entry name" value="DUF1993"/>
</dbReference>
<proteinExistence type="predicted"/>
<protein>
    <submittedName>
        <fullName evidence="1">DUF1993 domain-containing protein</fullName>
    </submittedName>
</protein>
<dbReference type="Proteomes" id="UP000319732">
    <property type="component" value="Unassembled WGS sequence"/>
</dbReference>
<keyword evidence="2" id="KW-1185">Reference proteome</keyword>
<dbReference type="AlphaFoldDB" id="A0A545SXD4"/>
<accession>A0A545SXD4</accession>
<reference evidence="1 2" key="1">
    <citation type="submission" date="2019-06" db="EMBL/GenBank/DDBJ databases">
        <title>Whole genome sequence for Cellvibrionaceae sp. R142.</title>
        <authorList>
            <person name="Wang G."/>
        </authorList>
    </citation>
    <scope>NUCLEOTIDE SEQUENCE [LARGE SCALE GENOMIC DNA]</scope>
    <source>
        <strain evidence="1 2">R142</strain>
    </source>
</reference>
<dbReference type="PANTHER" id="PTHR36922:SF1">
    <property type="entry name" value="DUF1993 DOMAIN-CONTAINING PROTEIN"/>
    <property type="match status" value="1"/>
</dbReference>
<dbReference type="InterPro" id="IPR034660">
    <property type="entry name" value="DinB/YfiT-like"/>
</dbReference>
<dbReference type="PANTHER" id="PTHR36922">
    <property type="entry name" value="BLL2446 PROTEIN"/>
    <property type="match status" value="1"/>
</dbReference>
<organism evidence="1 2">
    <name type="scientific">Exilibacterium tricleocarpae</name>
    <dbReference type="NCBI Taxonomy" id="2591008"/>
    <lineage>
        <taxon>Bacteria</taxon>
        <taxon>Pseudomonadati</taxon>
        <taxon>Pseudomonadota</taxon>
        <taxon>Gammaproteobacteria</taxon>
        <taxon>Cellvibrionales</taxon>
        <taxon>Cellvibrionaceae</taxon>
        <taxon>Exilibacterium</taxon>
    </lineage>
</organism>
<sequence length="171" mass="19574">MSKELTNNFVGLFSSRLTTLGHILDISERYFNENAESILGFDLIDDMLPFGAQIAYTCDQPCNFSLWCRNQESSNLSPELDSLTMARDLIERTKSQLEGLELKESKFSEIKRINIGGDQYLELEGINYIQDFLIPNFYFHLVTAYNIMRMKGVPLGKVNYNSHLAPFIRAA</sequence>
<dbReference type="Gene3D" id="1.20.120.450">
    <property type="entry name" value="dinb family like domain"/>
    <property type="match status" value="1"/>
</dbReference>